<evidence type="ECO:0000313" key="4">
    <source>
        <dbReference type="Proteomes" id="UP001286313"/>
    </source>
</evidence>
<comment type="caution">
    <text evidence="1">The sequence shown here is derived from an EMBL/GenBank/DDBJ whole genome shotgun (WGS) entry which is preliminary data.</text>
</comment>
<evidence type="ECO:0000313" key="3">
    <source>
        <dbReference type="EMBL" id="KAK3886669.1"/>
    </source>
</evidence>
<gene>
    <name evidence="3" type="ORF">Pcinc_009186</name>
    <name evidence="2" type="ORF">Pcinc_010273</name>
    <name evidence="1" type="ORF">Pcinc_013686</name>
</gene>
<name>A0AAE1FWI5_PETCI</name>
<accession>A0AAE1FWI5</accession>
<proteinExistence type="predicted"/>
<protein>
    <submittedName>
        <fullName evidence="1">Uncharacterized protein</fullName>
    </submittedName>
</protein>
<dbReference type="Proteomes" id="UP001286313">
    <property type="component" value="Unassembled WGS sequence"/>
</dbReference>
<organism evidence="1 4">
    <name type="scientific">Petrolisthes cinctipes</name>
    <name type="common">Flat porcelain crab</name>
    <dbReference type="NCBI Taxonomy" id="88211"/>
    <lineage>
        <taxon>Eukaryota</taxon>
        <taxon>Metazoa</taxon>
        <taxon>Ecdysozoa</taxon>
        <taxon>Arthropoda</taxon>
        <taxon>Crustacea</taxon>
        <taxon>Multicrustacea</taxon>
        <taxon>Malacostraca</taxon>
        <taxon>Eumalacostraca</taxon>
        <taxon>Eucarida</taxon>
        <taxon>Decapoda</taxon>
        <taxon>Pleocyemata</taxon>
        <taxon>Anomura</taxon>
        <taxon>Galatheoidea</taxon>
        <taxon>Porcellanidae</taxon>
        <taxon>Petrolisthes</taxon>
    </lineage>
</organism>
<dbReference type="EMBL" id="JAWQEG010000680">
    <property type="protein sequence ID" value="KAK3886669.1"/>
    <property type="molecule type" value="Genomic_DNA"/>
</dbReference>
<evidence type="ECO:0000313" key="1">
    <source>
        <dbReference type="EMBL" id="KAK3881922.1"/>
    </source>
</evidence>
<dbReference type="EMBL" id="JAWQEG010000791">
    <property type="protein sequence ID" value="KAK3885532.1"/>
    <property type="molecule type" value="Genomic_DNA"/>
</dbReference>
<evidence type="ECO:0000313" key="2">
    <source>
        <dbReference type="EMBL" id="KAK3885532.1"/>
    </source>
</evidence>
<keyword evidence="4" id="KW-1185">Reference proteome</keyword>
<reference evidence="1" key="1">
    <citation type="submission" date="2023-10" db="EMBL/GenBank/DDBJ databases">
        <title>Genome assemblies of two species of porcelain crab, Petrolisthes cinctipes and Petrolisthes manimaculis (Anomura: Porcellanidae).</title>
        <authorList>
            <person name="Angst P."/>
        </authorList>
    </citation>
    <scope>NUCLEOTIDE SEQUENCE</scope>
    <source>
        <strain evidence="1">PB745_01</strain>
        <tissue evidence="1">Gill</tissue>
    </source>
</reference>
<sequence>MIGETQNLFDTKVESCSDLSVAPPCTCSCTLRQPPPPPPTALPFPAVEAIREKLEKWLLEIYKSSTFNVCKHQQLPMMSSHPMRLLVDPNAQPVAYHTPIPIPVHWQDDMKACLDQDVQLGVIEQ</sequence>
<dbReference type="EMBL" id="JAWQEG010001161">
    <property type="protein sequence ID" value="KAK3881922.1"/>
    <property type="molecule type" value="Genomic_DNA"/>
</dbReference>
<dbReference type="AlphaFoldDB" id="A0AAE1FWI5"/>